<dbReference type="EMBL" id="JAYRBN010000037">
    <property type="protein sequence ID" value="KAL2746493.1"/>
    <property type="molecule type" value="Genomic_DNA"/>
</dbReference>
<keyword evidence="2" id="KW-1185">Reference proteome</keyword>
<dbReference type="Proteomes" id="UP001607303">
    <property type="component" value="Unassembled WGS sequence"/>
</dbReference>
<reference evidence="1 2" key="1">
    <citation type="journal article" date="2024" name="Ann. Entomol. Soc. Am.">
        <title>Genomic analyses of the southern and eastern yellowjacket wasps (Hymenoptera: Vespidae) reveal evolutionary signatures of social life.</title>
        <authorList>
            <person name="Catto M.A."/>
            <person name="Caine P.B."/>
            <person name="Orr S.E."/>
            <person name="Hunt B.G."/>
            <person name="Goodisman M.A.D."/>
        </authorList>
    </citation>
    <scope>NUCLEOTIDE SEQUENCE [LARGE SCALE GENOMIC DNA]</scope>
    <source>
        <strain evidence="1">232</strain>
        <tissue evidence="1">Head and thorax</tissue>
    </source>
</reference>
<protein>
    <submittedName>
        <fullName evidence="1">Uncharacterized protein</fullName>
    </submittedName>
</protein>
<sequence length="457" mass="52260">MNSHKDETKNTFKRLRRNEESEFLGLNSKHWLHYVQTCIILLTLIKRLALVKRPNVVCLEVSGPKGTSIFNFSRQFLRNVSIHNVLSLIPISSPFPVLTASWNTNTTKGKFVIVVTFWSIHREYVMRKADGEKVSLYVMSMEYINRELERDSSNRNEQFLSEAQADILHLTLQRRDSQVFYLGKCHRRNVRRRSTSLFTSSSALSSSSSSGSNRKGLPCSNSNSISEYEFARMFKADKKRYRSHLESFCSIIPMQIGRAFIHNLLRNLRIYDKYRRILEYIVVKRIVTIGTICHKINIPEVNRIVQEIGKFMKQQVGWLRSPRKTSSHVENVKVNEQSRSHGNTMCSGMPVNDLLLVKKLREREKEGERGGCGGGRDGDGDGGGVGYSAVKLRGCLQAAVKIKISMGQSPLFSYIVPTRRKKKKEKKNCVDQSPPLIFRFEQTKQSLLFATGKPSSN</sequence>
<name>A0ABD2CQR2_VESMC</name>
<proteinExistence type="predicted"/>
<organism evidence="1 2">
    <name type="scientific">Vespula maculifrons</name>
    <name type="common">Eastern yellow jacket</name>
    <name type="synonym">Wasp</name>
    <dbReference type="NCBI Taxonomy" id="7453"/>
    <lineage>
        <taxon>Eukaryota</taxon>
        <taxon>Metazoa</taxon>
        <taxon>Ecdysozoa</taxon>
        <taxon>Arthropoda</taxon>
        <taxon>Hexapoda</taxon>
        <taxon>Insecta</taxon>
        <taxon>Pterygota</taxon>
        <taxon>Neoptera</taxon>
        <taxon>Endopterygota</taxon>
        <taxon>Hymenoptera</taxon>
        <taxon>Apocrita</taxon>
        <taxon>Aculeata</taxon>
        <taxon>Vespoidea</taxon>
        <taxon>Vespidae</taxon>
        <taxon>Vespinae</taxon>
        <taxon>Vespula</taxon>
    </lineage>
</organism>
<evidence type="ECO:0000313" key="2">
    <source>
        <dbReference type="Proteomes" id="UP001607303"/>
    </source>
</evidence>
<evidence type="ECO:0000313" key="1">
    <source>
        <dbReference type="EMBL" id="KAL2746493.1"/>
    </source>
</evidence>
<comment type="caution">
    <text evidence="1">The sequence shown here is derived from an EMBL/GenBank/DDBJ whole genome shotgun (WGS) entry which is preliminary data.</text>
</comment>
<gene>
    <name evidence="1" type="ORF">V1477_004863</name>
</gene>
<dbReference type="AlphaFoldDB" id="A0ABD2CQR2"/>
<accession>A0ABD2CQR2</accession>